<evidence type="ECO:0000256" key="2">
    <source>
        <dbReference type="SAM" id="Coils"/>
    </source>
</evidence>
<gene>
    <name evidence="5" type="ORF">FMOSSE_LOCUS11452</name>
</gene>
<keyword evidence="2" id="KW-0175">Coiled coil</keyword>
<dbReference type="SMART" id="SM00355">
    <property type="entry name" value="ZnF_C2H2"/>
    <property type="match status" value="3"/>
</dbReference>
<keyword evidence="1" id="KW-0479">Metal-binding</keyword>
<dbReference type="EMBL" id="CAJVPP010004471">
    <property type="protein sequence ID" value="CAG8650462.1"/>
    <property type="molecule type" value="Genomic_DNA"/>
</dbReference>
<evidence type="ECO:0000259" key="4">
    <source>
        <dbReference type="PROSITE" id="PS50157"/>
    </source>
</evidence>
<comment type="caution">
    <text evidence="5">The sequence shown here is derived from an EMBL/GenBank/DDBJ whole genome shotgun (WGS) entry which is preliminary data.</text>
</comment>
<dbReference type="PROSITE" id="PS50157">
    <property type="entry name" value="ZINC_FINGER_C2H2_2"/>
    <property type="match status" value="1"/>
</dbReference>
<sequence>MSTTNITPAELIIHSCLWDSCCEIFTSLPELTTHIASFHLMTLSDNLTSFNCKWNSCRHYSFQSKYSLTQHIRHAHLLPIINNQMDYLPTQETVQGVSPYHAFEQTNNYPQKFSQFYQSYSNLIRQVNMHNMQNHLQSPHTYQIHKPPQFVQNIQIPQTPSRSPAQAIDYDGFMRMNPGWISINNMISGTVNSGISTEQLSPYQARILLQSQPSQFSQLFNSPVQAQSLSSSSIGRLQNQMPQQFNVIAPSQIVKNDSIQEKGGSPAHILSSQKASTSSTQNLQDQINNSDLRDEVETLRKLIKERTKELEDKSQALDKRNEDMKKMSDEIKEKSKEIIKLKSIVSLKDSEISIIKGDLELQTSISKLLKEQNRRSDDKLRRMWVEMLCRKADMGISNDRKNYEGNKQSRKRAKKNDDDDKVETEIHPMEIPAPHHDKISIITNALMCDWEGCGKPFRTKLALRAHVISSHMGEDIVKVKLINP</sequence>
<organism evidence="5 6">
    <name type="scientific">Funneliformis mosseae</name>
    <name type="common">Endomycorrhizal fungus</name>
    <name type="synonym">Glomus mosseae</name>
    <dbReference type="NCBI Taxonomy" id="27381"/>
    <lineage>
        <taxon>Eukaryota</taxon>
        <taxon>Fungi</taxon>
        <taxon>Fungi incertae sedis</taxon>
        <taxon>Mucoromycota</taxon>
        <taxon>Glomeromycotina</taxon>
        <taxon>Glomeromycetes</taxon>
        <taxon>Glomerales</taxon>
        <taxon>Glomeraceae</taxon>
        <taxon>Funneliformis</taxon>
    </lineage>
</organism>
<feature type="compositionally biased region" description="Basic and acidic residues" evidence="3">
    <location>
        <begin position="415"/>
        <end position="430"/>
    </location>
</feature>
<dbReference type="Proteomes" id="UP000789375">
    <property type="component" value="Unassembled WGS sequence"/>
</dbReference>
<keyword evidence="1" id="KW-0862">Zinc</keyword>
<name>A0A9N9DVC8_FUNMO</name>
<dbReference type="AlphaFoldDB" id="A0A9N9DVC8"/>
<feature type="region of interest" description="Disordered" evidence="3">
    <location>
        <begin position="397"/>
        <end position="430"/>
    </location>
</feature>
<dbReference type="InterPro" id="IPR013087">
    <property type="entry name" value="Znf_C2H2_type"/>
</dbReference>
<dbReference type="GO" id="GO:0008270">
    <property type="term" value="F:zinc ion binding"/>
    <property type="evidence" value="ECO:0007669"/>
    <property type="project" value="UniProtKB-KW"/>
</dbReference>
<protein>
    <submittedName>
        <fullName evidence="5">11310_t:CDS:1</fullName>
    </submittedName>
</protein>
<feature type="region of interest" description="Disordered" evidence="3">
    <location>
        <begin position="260"/>
        <end position="286"/>
    </location>
</feature>
<keyword evidence="6" id="KW-1185">Reference proteome</keyword>
<feature type="compositionally biased region" description="Polar residues" evidence="3">
    <location>
        <begin position="270"/>
        <end position="286"/>
    </location>
</feature>
<reference evidence="5" key="1">
    <citation type="submission" date="2021-06" db="EMBL/GenBank/DDBJ databases">
        <authorList>
            <person name="Kallberg Y."/>
            <person name="Tangrot J."/>
            <person name="Rosling A."/>
        </authorList>
    </citation>
    <scope>NUCLEOTIDE SEQUENCE</scope>
    <source>
        <strain evidence="5">87-6 pot B 2015</strain>
    </source>
</reference>
<feature type="coiled-coil region" evidence="2">
    <location>
        <begin position="289"/>
        <end position="344"/>
    </location>
</feature>
<accession>A0A9N9DVC8</accession>
<evidence type="ECO:0000256" key="3">
    <source>
        <dbReference type="SAM" id="MobiDB-lite"/>
    </source>
</evidence>
<feature type="domain" description="C2H2-type" evidence="4">
    <location>
        <begin position="446"/>
        <end position="476"/>
    </location>
</feature>
<evidence type="ECO:0000256" key="1">
    <source>
        <dbReference type="PROSITE-ProRule" id="PRU00042"/>
    </source>
</evidence>
<dbReference type="Gene3D" id="3.30.160.60">
    <property type="entry name" value="Classic Zinc Finger"/>
    <property type="match status" value="1"/>
</dbReference>
<evidence type="ECO:0000313" key="6">
    <source>
        <dbReference type="Proteomes" id="UP000789375"/>
    </source>
</evidence>
<proteinExistence type="predicted"/>
<evidence type="ECO:0000313" key="5">
    <source>
        <dbReference type="EMBL" id="CAG8650462.1"/>
    </source>
</evidence>
<keyword evidence="1" id="KW-0863">Zinc-finger</keyword>
<dbReference type="PROSITE" id="PS00028">
    <property type="entry name" value="ZINC_FINGER_C2H2_1"/>
    <property type="match status" value="2"/>
</dbReference>